<name>A0A0D2K683_9CHLO</name>
<dbReference type="RefSeq" id="XP_013904892.1">
    <property type="nucleotide sequence ID" value="XM_014049438.1"/>
</dbReference>
<protein>
    <submittedName>
        <fullName evidence="8">Uncharacterized protein</fullName>
    </submittedName>
</protein>
<dbReference type="GO" id="GO:0016485">
    <property type="term" value="P:protein processing"/>
    <property type="evidence" value="ECO:0007669"/>
    <property type="project" value="InterPro"/>
</dbReference>
<evidence type="ECO:0000313" key="8">
    <source>
        <dbReference type="EMBL" id="KIZ05873.1"/>
    </source>
</evidence>
<feature type="transmembrane region" description="Helical" evidence="7">
    <location>
        <begin position="15"/>
        <end position="37"/>
    </location>
</feature>
<sequence length="165" mass="17037">MSLRSGHAFTYSDHLHLALGWGVGHAACHALFFFASLLPLTTGDGSYYSDSCPGMSLFLVTALNSLGTSATLVAAMVVALDGWRRRGAVWMAYAPAVHLASALLTLGSFKPGGCMFAVPSVLALGGANALYAAQTAWRGAPVASAATAPEGTVALPRTPEARRDL</sequence>
<evidence type="ECO:0000256" key="4">
    <source>
        <dbReference type="ARBA" id="ARBA00022976"/>
    </source>
</evidence>
<evidence type="ECO:0000256" key="5">
    <source>
        <dbReference type="ARBA" id="ARBA00022989"/>
    </source>
</evidence>
<gene>
    <name evidence="8" type="ORF">MNEG_2080</name>
</gene>
<dbReference type="KEGG" id="mng:MNEG_2080"/>
<dbReference type="GO" id="GO:0016020">
    <property type="term" value="C:membrane"/>
    <property type="evidence" value="ECO:0007669"/>
    <property type="project" value="UniProtKB-SubCell"/>
</dbReference>
<dbReference type="InterPro" id="IPR009294">
    <property type="entry name" value="Aph-1"/>
</dbReference>
<feature type="transmembrane region" description="Helical" evidence="7">
    <location>
        <begin position="115"/>
        <end position="133"/>
    </location>
</feature>
<evidence type="ECO:0000256" key="2">
    <source>
        <dbReference type="ARBA" id="ARBA00005577"/>
    </source>
</evidence>
<keyword evidence="3 7" id="KW-0812">Transmembrane</keyword>
<dbReference type="Proteomes" id="UP000054498">
    <property type="component" value="Unassembled WGS sequence"/>
</dbReference>
<feature type="transmembrane region" description="Helical" evidence="7">
    <location>
        <begin position="87"/>
        <end position="109"/>
    </location>
</feature>
<dbReference type="Pfam" id="PF06105">
    <property type="entry name" value="Aph-1"/>
    <property type="match status" value="1"/>
</dbReference>
<comment type="similarity">
    <text evidence="2">Belongs to the APH-1 family.</text>
</comment>
<dbReference type="PANTHER" id="PTHR12889">
    <property type="entry name" value="GAMMA-SECRETASE SUBUNIT APH-1"/>
    <property type="match status" value="1"/>
</dbReference>
<keyword evidence="6 7" id="KW-0472">Membrane</keyword>
<comment type="subcellular location">
    <subcellularLocation>
        <location evidence="1">Membrane</location>
        <topology evidence="1">Multi-pass membrane protein</topology>
    </subcellularLocation>
</comment>
<keyword evidence="5 7" id="KW-1133">Transmembrane helix</keyword>
<dbReference type="GO" id="GO:0007219">
    <property type="term" value="P:Notch signaling pathway"/>
    <property type="evidence" value="ECO:0007669"/>
    <property type="project" value="UniProtKB-KW"/>
</dbReference>
<feature type="transmembrane region" description="Helical" evidence="7">
    <location>
        <begin position="57"/>
        <end position="80"/>
    </location>
</feature>
<evidence type="ECO:0000313" key="9">
    <source>
        <dbReference type="Proteomes" id="UP000054498"/>
    </source>
</evidence>
<dbReference type="GeneID" id="25734958"/>
<accession>A0A0D2K683</accession>
<evidence type="ECO:0000256" key="1">
    <source>
        <dbReference type="ARBA" id="ARBA00004141"/>
    </source>
</evidence>
<dbReference type="OrthoDB" id="6507463at2759"/>
<dbReference type="AlphaFoldDB" id="A0A0D2K683"/>
<dbReference type="STRING" id="145388.A0A0D2K683"/>
<evidence type="ECO:0000256" key="7">
    <source>
        <dbReference type="SAM" id="Phobius"/>
    </source>
</evidence>
<reference evidence="8 9" key="1">
    <citation type="journal article" date="2013" name="BMC Genomics">
        <title>Reconstruction of the lipid metabolism for the microalga Monoraphidium neglectum from its genome sequence reveals characteristics suitable for biofuel production.</title>
        <authorList>
            <person name="Bogen C."/>
            <person name="Al-Dilaimi A."/>
            <person name="Albersmeier A."/>
            <person name="Wichmann J."/>
            <person name="Grundmann M."/>
            <person name="Rupp O."/>
            <person name="Lauersen K.J."/>
            <person name="Blifernez-Klassen O."/>
            <person name="Kalinowski J."/>
            <person name="Goesmann A."/>
            <person name="Mussgnug J.H."/>
            <person name="Kruse O."/>
        </authorList>
    </citation>
    <scope>NUCLEOTIDE SEQUENCE [LARGE SCALE GENOMIC DNA]</scope>
    <source>
        <strain evidence="8 9">SAG 48.87</strain>
    </source>
</reference>
<evidence type="ECO:0000256" key="3">
    <source>
        <dbReference type="ARBA" id="ARBA00022692"/>
    </source>
</evidence>
<organism evidence="8 9">
    <name type="scientific">Monoraphidium neglectum</name>
    <dbReference type="NCBI Taxonomy" id="145388"/>
    <lineage>
        <taxon>Eukaryota</taxon>
        <taxon>Viridiplantae</taxon>
        <taxon>Chlorophyta</taxon>
        <taxon>core chlorophytes</taxon>
        <taxon>Chlorophyceae</taxon>
        <taxon>CS clade</taxon>
        <taxon>Sphaeropleales</taxon>
        <taxon>Selenastraceae</taxon>
        <taxon>Monoraphidium</taxon>
    </lineage>
</organism>
<evidence type="ECO:0000256" key="6">
    <source>
        <dbReference type="ARBA" id="ARBA00023136"/>
    </source>
</evidence>
<keyword evidence="9" id="KW-1185">Reference proteome</keyword>
<dbReference type="EMBL" id="KK100445">
    <property type="protein sequence ID" value="KIZ05873.1"/>
    <property type="molecule type" value="Genomic_DNA"/>
</dbReference>
<keyword evidence="4" id="KW-0914">Notch signaling pathway</keyword>
<proteinExistence type="inferred from homology"/>